<evidence type="ECO:0000313" key="1">
    <source>
        <dbReference type="EMBL" id="CEO90023.1"/>
    </source>
</evidence>
<gene>
    <name evidence="1" type="ORF">SSCH_700008</name>
</gene>
<organism evidence="1 2">
    <name type="scientific">Syntrophaceticus schinkii</name>
    <dbReference type="NCBI Taxonomy" id="499207"/>
    <lineage>
        <taxon>Bacteria</taxon>
        <taxon>Bacillati</taxon>
        <taxon>Bacillota</taxon>
        <taxon>Clostridia</taxon>
        <taxon>Thermoanaerobacterales</taxon>
        <taxon>Thermoanaerobacterales Family III. Incertae Sedis</taxon>
        <taxon>Syntrophaceticus</taxon>
    </lineage>
</organism>
<dbReference type="EMBL" id="CDRZ01000270">
    <property type="protein sequence ID" value="CEO90023.1"/>
    <property type="molecule type" value="Genomic_DNA"/>
</dbReference>
<proteinExistence type="predicted"/>
<accession>A0A0B7MP46</accession>
<dbReference type="AlphaFoldDB" id="A0A0B7MP46"/>
<reference evidence="2" key="1">
    <citation type="submission" date="2015-01" db="EMBL/GenBank/DDBJ databases">
        <authorList>
            <person name="Manzoor Shahid"/>
            <person name="Zubair Saima"/>
        </authorList>
    </citation>
    <scope>NUCLEOTIDE SEQUENCE [LARGE SCALE GENOMIC DNA]</scope>
    <source>
        <strain evidence="2">Sp3</strain>
    </source>
</reference>
<protein>
    <submittedName>
        <fullName evidence="1">Uncharacterized protein</fullName>
    </submittedName>
</protein>
<dbReference type="RefSeq" id="WP_156972289.1">
    <property type="nucleotide sequence ID" value="NZ_CDRZ01000270.1"/>
</dbReference>
<evidence type="ECO:0000313" key="2">
    <source>
        <dbReference type="Proteomes" id="UP000046155"/>
    </source>
</evidence>
<sequence>MKGNTGDLSAVGVFLIELGKLPCFQQLALDNVTCTTGGMSFQITASVKEVK</sequence>
<keyword evidence="2" id="KW-1185">Reference proteome</keyword>
<dbReference type="Proteomes" id="UP000046155">
    <property type="component" value="Unassembled WGS sequence"/>
</dbReference>
<name>A0A0B7MP46_9FIRM</name>